<dbReference type="AlphaFoldDB" id="A0A485NFZ2"/>
<dbReference type="Proteomes" id="UP000386466">
    <property type="component" value="Unassembled WGS sequence"/>
</dbReference>
<feature type="region of interest" description="Disordered" evidence="1">
    <location>
        <begin position="1"/>
        <end position="79"/>
    </location>
</feature>
<organism evidence="2 3">
    <name type="scientific">Lynx pardinus</name>
    <name type="common">Iberian lynx</name>
    <name type="synonym">Felis pardina</name>
    <dbReference type="NCBI Taxonomy" id="191816"/>
    <lineage>
        <taxon>Eukaryota</taxon>
        <taxon>Metazoa</taxon>
        <taxon>Chordata</taxon>
        <taxon>Craniata</taxon>
        <taxon>Vertebrata</taxon>
        <taxon>Euteleostomi</taxon>
        <taxon>Mammalia</taxon>
        <taxon>Eutheria</taxon>
        <taxon>Laurasiatheria</taxon>
        <taxon>Carnivora</taxon>
        <taxon>Feliformia</taxon>
        <taxon>Felidae</taxon>
        <taxon>Felinae</taxon>
        <taxon>Lynx</taxon>
    </lineage>
</organism>
<protein>
    <submittedName>
        <fullName evidence="2">Uncharacterized protein</fullName>
    </submittedName>
</protein>
<feature type="compositionally biased region" description="Gly residues" evidence="1">
    <location>
        <begin position="18"/>
        <end position="27"/>
    </location>
</feature>
<keyword evidence="3" id="KW-1185">Reference proteome</keyword>
<evidence type="ECO:0000313" key="2">
    <source>
        <dbReference type="EMBL" id="VFV30938.1"/>
    </source>
</evidence>
<dbReference type="EMBL" id="CAAGRJ010015031">
    <property type="protein sequence ID" value="VFV30938.1"/>
    <property type="molecule type" value="Genomic_DNA"/>
</dbReference>
<dbReference type="PROSITE" id="PS51257">
    <property type="entry name" value="PROKAR_LIPOPROTEIN"/>
    <property type="match status" value="1"/>
</dbReference>
<evidence type="ECO:0000256" key="1">
    <source>
        <dbReference type="SAM" id="MobiDB-lite"/>
    </source>
</evidence>
<accession>A0A485NFZ2</accession>
<sequence>MAWRQRRRRTQGSQLASSGGGGGGSGCGSSRRGPRFRDRVAVRRRPGCPPPCDPLGECASPVNHRGVRGSLPGGRAALA</sequence>
<gene>
    <name evidence="2" type="ORF">LYPA_23C009954</name>
</gene>
<proteinExistence type="predicted"/>
<reference evidence="2 3" key="1">
    <citation type="submission" date="2019-01" db="EMBL/GenBank/DDBJ databases">
        <authorList>
            <person name="Alioto T."/>
            <person name="Alioto T."/>
        </authorList>
    </citation>
    <scope>NUCLEOTIDE SEQUENCE [LARGE SCALE GENOMIC DNA]</scope>
</reference>
<evidence type="ECO:0000313" key="3">
    <source>
        <dbReference type="Proteomes" id="UP000386466"/>
    </source>
</evidence>
<feature type="compositionally biased region" description="Basic residues" evidence="1">
    <location>
        <begin position="1"/>
        <end position="10"/>
    </location>
</feature>
<name>A0A485NFZ2_LYNPA</name>